<dbReference type="SMART" id="SM00494">
    <property type="entry name" value="ChtBD2"/>
    <property type="match status" value="2"/>
</dbReference>
<dbReference type="GO" id="GO:0005576">
    <property type="term" value="C:extracellular region"/>
    <property type="evidence" value="ECO:0007669"/>
    <property type="project" value="InterPro"/>
</dbReference>
<keyword evidence="3" id="KW-1185">Reference proteome</keyword>
<accession>A0A8W8M070</accession>
<dbReference type="InterPro" id="IPR036508">
    <property type="entry name" value="Chitin-bd_dom_sf"/>
</dbReference>
<dbReference type="InterPro" id="IPR002557">
    <property type="entry name" value="Chitin-bd_dom"/>
</dbReference>
<dbReference type="EnsemblMetazoa" id="G29938.2">
    <property type="protein sequence ID" value="G29938.2:cds"/>
    <property type="gene ID" value="G29938"/>
</dbReference>
<name>A0A8W8M070_MAGGI</name>
<reference evidence="2" key="1">
    <citation type="submission" date="2022-08" db="UniProtKB">
        <authorList>
            <consortium name="EnsemblMetazoa"/>
        </authorList>
    </citation>
    <scope>IDENTIFICATION</scope>
    <source>
        <strain evidence="2">05x7-T-G4-1.051#20</strain>
    </source>
</reference>
<dbReference type="Pfam" id="PF01607">
    <property type="entry name" value="CBM_14"/>
    <property type="match status" value="1"/>
</dbReference>
<proteinExistence type="predicted"/>
<dbReference type="SUPFAM" id="SSF57625">
    <property type="entry name" value="Invertebrate chitin-binding proteins"/>
    <property type="match status" value="2"/>
</dbReference>
<evidence type="ECO:0000259" key="1">
    <source>
        <dbReference type="PROSITE" id="PS50940"/>
    </source>
</evidence>
<dbReference type="Proteomes" id="UP000005408">
    <property type="component" value="Unassembled WGS sequence"/>
</dbReference>
<dbReference type="GO" id="GO:0008061">
    <property type="term" value="F:chitin binding"/>
    <property type="evidence" value="ECO:0007669"/>
    <property type="project" value="InterPro"/>
</dbReference>
<protein>
    <recommendedName>
        <fullName evidence="1">Chitin-binding type-2 domain-containing protein</fullName>
    </recommendedName>
</protein>
<sequence>MSKMQRCVDLNEQRAVAYEVLLKMCNTGQFLNDRTIDEICTRYPDLIIRSPEDCHRYYNCSGEDPAFNGMYSHWPSQYKYECHYPLMFSDETLHCEHYTKTNCGTRYSPTWECRYYRLQCRISRCYPCELQYPKCEDKEDGLWPQPEKRFFPYYMICKDNRTIETGRCPADKVWGSIAFPYKGQCVSSFAVPKEYNPYGLLPSCNGETNGNYQYKERCDAYYKCDNGIAFAVKCPNGTLFDSANKTCAVGGVCIN</sequence>
<feature type="domain" description="Chitin-binding type-2" evidence="1">
    <location>
        <begin position="37"/>
        <end position="105"/>
    </location>
</feature>
<dbReference type="AlphaFoldDB" id="A0A8W8M070"/>
<feature type="domain" description="Chitin-binding type-2" evidence="1">
    <location>
        <begin position="201"/>
        <end position="255"/>
    </location>
</feature>
<evidence type="ECO:0000313" key="3">
    <source>
        <dbReference type="Proteomes" id="UP000005408"/>
    </source>
</evidence>
<organism evidence="2 3">
    <name type="scientific">Magallana gigas</name>
    <name type="common">Pacific oyster</name>
    <name type="synonym">Crassostrea gigas</name>
    <dbReference type="NCBI Taxonomy" id="29159"/>
    <lineage>
        <taxon>Eukaryota</taxon>
        <taxon>Metazoa</taxon>
        <taxon>Spiralia</taxon>
        <taxon>Lophotrochozoa</taxon>
        <taxon>Mollusca</taxon>
        <taxon>Bivalvia</taxon>
        <taxon>Autobranchia</taxon>
        <taxon>Pteriomorphia</taxon>
        <taxon>Ostreida</taxon>
        <taxon>Ostreoidea</taxon>
        <taxon>Ostreidae</taxon>
        <taxon>Magallana</taxon>
    </lineage>
</organism>
<evidence type="ECO:0000313" key="2">
    <source>
        <dbReference type="EnsemblMetazoa" id="G29938.2:cds"/>
    </source>
</evidence>
<dbReference type="PROSITE" id="PS50940">
    <property type="entry name" value="CHIT_BIND_II"/>
    <property type="match status" value="2"/>
</dbReference>
<dbReference type="Gene3D" id="2.170.140.10">
    <property type="entry name" value="Chitin binding domain"/>
    <property type="match status" value="2"/>
</dbReference>